<proteinExistence type="predicted"/>
<dbReference type="PANTHER" id="PTHR28052">
    <property type="entry name" value="UPF0545 PROTEIN C22ORF39"/>
    <property type="match status" value="1"/>
</dbReference>
<organism evidence="2 3">
    <name type="scientific">Phaeosphaeria nodorum (strain SN15 / ATCC MYA-4574 / FGSC 10173)</name>
    <name type="common">Glume blotch fungus</name>
    <name type="synonym">Parastagonospora nodorum</name>
    <dbReference type="NCBI Taxonomy" id="321614"/>
    <lineage>
        <taxon>Eukaryota</taxon>
        <taxon>Fungi</taxon>
        <taxon>Dikarya</taxon>
        <taxon>Ascomycota</taxon>
        <taxon>Pezizomycotina</taxon>
        <taxon>Dothideomycetes</taxon>
        <taxon>Pleosporomycetidae</taxon>
        <taxon>Pleosporales</taxon>
        <taxon>Pleosporineae</taxon>
        <taxon>Phaeosphaeriaceae</taxon>
        <taxon>Parastagonospora</taxon>
    </lineage>
</organism>
<keyword evidence="3" id="KW-1185">Reference proteome</keyword>
<dbReference type="Proteomes" id="UP000663193">
    <property type="component" value="Chromosome 9"/>
</dbReference>
<dbReference type="VEuPathDB" id="FungiDB:JI435_143230"/>
<dbReference type="AlphaFoldDB" id="A0A7U2I122"/>
<feature type="region of interest" description="Disordered" evidence="1">
    <location>
        <begin position="1"/>
        <end position="109"/>
    </location>
</feature>
<dbReference type="OrthoDB" id="2017405at2759"/>
<sequence length="212" mass="23770">MTWWPFSSGSVDAKAQPQSQPQTLSQSAPQLQPHEALSGSVPHSIPPSSSASSPPTHPDTAPHDHDPDFYAAHPHLAPPSFSTTTNSSTQTPSPSPFPSNENDELDPHLPRTMSCRAAFDSAFYCSSLGGHFNDIYRYGQLRSCSDHWNDFWFCMRVKNSYSGRDVKERMVQERYREKEDKLRKGPSSEDVWRLRGEDERVVGAFGMGKRES</sequence>
<dbReference type="PANTHER" id="PTHR28052:SF1">
    <property type="entry name" value="UPF0545 PROTEIN C22ORF39"/>
    <property type="match status" value="1"/>
</dbReference>
<gene>
    <name evidence="2" type="ORF">JI435_143230</name>
</gene>
<dbReference type="RefSeq" id="XP_001804515.1">
    <property type="nucleotide sequence ID" value="XM_001804463.1"/>
</dbReference>
<accession>A0A7U2I122</accession>
<name>A0A7U2I122_PHANO</name>
<feature type="compositionally biased region" description="Low complexity" evidence="1">
    <location>
        <begin position="15"/>
        <end position="33"/>
    </location>
</feature>
<feature type="compositionally biased region" description="Low complexity" evidence="1">
    <location>
        <begin position="78"/>
        <end position="92"/>
    </location>
</feature>
<evidence type="ECO:0000313" key="3">
    <source>
        <dbReference type="Proteomes" id="UP000663193"/>
    </source>
</evidence>
<feature type="compositionally biased region" description="Low complexity" evidence="1">
    <location>
        <begin position="42"/>
        <end position="54"/>
    </location>
</feature>
<reference evidence="3" key="1">
    <citation type="journal article" date="2021" name="BMC Genomics">
        <title>Chromosome-level genome assembly and manually-curated proteome of model necrotroph Parastagonospora nodorum Sn15 reveals a genome-wide trove of candidate effector homologs, and redundancy of virulence-related functions within an accessory chromosome.</title>
        <authorList>
            <person name="Bertazzoni S."/>
            <person name="Jones D.A.B."/>
            <person name="Phan H.T."/>
            <person name="Tan K.-C."/>
            <person name="Hane J.K."/>
        </authorList>
    </citation>
    <scope>NUCLEOTIDE SEQUENCE [LARGE SCALE GENOMIC DNA]</scope>
    <source>
        <strain evidence="3">SN15 / ATCC MYA-4574 / FGSC 10173)</strain>
    </source>
</reference>
<dbReference type="EMBL" id="CP069031">
    <property type="protein sequence ID" value="QRC99405.1"/>
    <property type="molecule type" value="Genomic_DNA"/>
</dbReference>
<evidence type="ECO:0008006" key="4">
    <source>
        <dbReference type="Google" id="ProtNLM"/>
    </source>
</evidence>
<feature type="compositionally biased region" description="Polar residues" evidence="1">
    <location>
        <begin position="1"/>
        <end position="10"/>
    </location>
</feature>
<dbReference type="KEGG" id="pno:SNOG_14323"/>
<dbReference type="OMA" id="CMRTKNS"/>
<protein>
    <recommendedName>
        <fullName evidence="4">Early meiotic induction protein 1</fullName>
    </recommendedName>
</protein>
<evidence type="ECO:0000313" key="2">
    <source>
        <dbReference type="EMBL" id="QRC99405.1"/>
    </source>
</evidence>
<evidence type="ECO:0000256" key="1">
    <source>
        <dbReference type="SAM" id="MobiDB-lite"/>
    </source>
</evidence>
<dbReference type="InterPro" id="IPR021475">
    <property type="entry name" value="Pants/Emi1-like"/>
</dbReference>
<dbReference type="Pfam" id="PF11326">
    <property type="entry name" value="PANTS-like"/>
    <property type="match status" value="1"/>
</dbReference>